<dbReference type="GeneID" id="56061178"/>
<feature type="transmembrane region" description="Helical" evidence="1">
    <location>
        <begin position="798"/>
        <end position="816"/>
    </location>
</feature>
<name>A0A7D5M2T9_9ARCH</name>
<keyword evidence="1" id="KW-1133">Transmembrane helix</keyword>
<dbReference type="EMBL" id="CP026994">
    <property type="protein sequence ID" value="QLH04631.1"/>
    <property type="molecule type" value="Genomic_DNA"/>
</dbReference>
<protein>
    <submittedName>
        <fullName evidence="2">Uncharacterized protein</fullName>
    </submittedName>
</protein>
<keyword evidence="3" id="KW-1185">Reference proteome</keyword>
<evidence type="ECO:0000256" key="1">
    <source>
        <dbReference type="SAM" id="Phobius"/>
    </source>
</evidence>
<keyword evidence="1" id="KW-0812">Transmembrane</keyword>
<dbReference type="AlphaFoldDB" id="A0A7D5M2T9"/>
<evidence type="ECO:0000313" key="3">
    <source>
        <dbReference type="Proteomes" id="UP000509441"/>
    </source>
</evidence>
<dbReference type="RefSeq" id="WP_179363539.1">
    <property type="nucleotide sequence ID" value="NZ_CP026994.1"/>
</dbReference>
<dbReference type="Proteomes" id="UP000509441">
    <property type="component" value="Chromosome"/>
</dbReference>
<dbReference type="KEGG" id="nox:C5F49_04380"/>
<gene>
    <name evidence="2" type="ORF">C5F49_04380</name>
</gene>
<sequence>MLSIFVIPVQAQTTSEFGYQLHPGKLLENTEATLQIFITSNDIMVPKQIDGLKVVSSDNEIIQIIRIEEGNDKFTKNVIIKAKESGIASIALAATGFSSKEISLEVFTNNNNPTKMLMKVTPSEFPVDGPRFGFIVVELATTGGLPAITSEEVMINLDTPNKDVINIKESELVISGGEYYAITEFEILDYGDAIIFAETGNMKKISSIVKVLEPITPLQLQLYVHPENYISFSGSEGYAIVQLLDGDGLPVFAEEDIHLEIGVENPDVSINTSNKFEEVMIEEKNLVIKKGSYSTFTKFSPRPNLGEFTSSFEETYKMFISAENILTNGATFTVIHDEIGSLEGKGPSVTETLPFLTTGKQEIIAVTYYETEIEVSRQTGGSTQGTTNRELVSVTVPVKAQEDHKIIFSSSELDSVNPIDPLMKKGESAIIVFGDTGTVVPEDPVSFYITDNEGVKTATGDPIGPLEEDLELIIESLVPVVLAEKEFPVLGYLNEGAGEEETSTSTSDEEGEVDPRLGVSYFIEDGVLSFSANELINADSITIKRNQPFAEFNLVSKVGTTDLSYQMGGFEGISSITSHTTDPTTIYLSFQKNILANSKTLATVQALDSVGNPVYAKKDIKINLVSNNETILKVPEKLLIKEGDYFSTFEIDTVNEGTIELALLSEDFTLSKYDINVIDISPVVTLEFLGGLNWNERIESKISITIPEVTTALGGFNVEWDIVGGEILTTEQVTSSEGIAKANILANDKDKVSVSVTVSGNGLSSTTISKTANILNMPVMEEISEEEPDWSGLPIDNTLLVMIIIPVAILTGLFFLKRMDKLDIITEKIPIGDKIEEVKERISDIRNR</sequence>
<organism evidence="2 3">
    <name type="scientific">Nitrosopumilus oxyclinae</name>
    <dbReference type="NCBI Taxonomy" id="1959104"/>
    <lineage>
        <taxon>Archaea</taxon>
        <taxon>Nitrososphaerota</taxon>
        <taxon>Nitrososphaeria</taxon>
        <taxon>Nitrosopumilales</taxon>
        <taxon>Nitrosopumilaceae</taxon>
        <taxon>Nitrosopumilus</taxon>
    </lineage>
</organism>
<accession>A0A7D5M2T9</accession>
<proteinExistence type="predicted"/>
<keyword evidence="1" id="KW-0472">Membrane</keyword>
<evidence type="ECO:0000313" key="2">
    <source>
        <dbReference type="EMBL" id="QLH04631.1"/>
    </source>
</evidence>
<dbReference type="OrthoDB" id="3157at2157"/>
<reference evidence="2 3" key="1">
    <citation type="submission" date="2018-02" db="EMBL/GenBank/DDBJ databases">
        <title>Complete genome of Nitrosopumilus oxyclinae HCE1.</title>
        <authorList>
            <person name="Qin W."/>
            <person name="Zheng Y."/>
            <person name="Stahl D.A."/>
        </authorList>
    </citation>
    <scope>NUCLEOTIDE SEQUENCE [LARGE SCALE GENOMIC DNA]</scope>
    <source>
        <strain evidence="2 3">HCE1</strain>
    </source>
</reference>